<proteinExistence type="predicted"/>
<reference evidence="1" key="1">
    <citation type="journal article" date="2015" name="Nature">
        <title>Complex archaea that bridge the gap between prokaryotes and eukaryotes.</title>
        <authorList>
            <person name="Spang A."/>
            <person name="Saw J.H."/>
            <person name="Jorgensen S.L."/>
            <person name="Zaremba-Niedzwiedzka K."/>
            <person name="Martijn J."/>
            <person name="Lind A.E."/>
            <person name="van Eijk R."/>
            <person name="Schleper C."/>
            <person name="Guy L."/>
            <person name="Ettema T.J."/>
        </authorList>
    </citation>
    <scope>NUCLEOTIDE SEQUENCE</scope>
</reference>
<organism evidence="1">
    <name type="scientific">marine sediment metagenome</name>
    <dbReference type="NCBI Taxonomy" id="412755"/>
    <lineage>
        <taxon>unclassified sequences</taxon>
        <taxon>metagenomes</taxon>
        <taxon>ecological metagenomes</taxon>
    </lineage>
</organism>
<gene>
    <name evidence="1" type="ORF">LCGC14_2057560</name>
</gene>
<evidence type="ECO:0008006" key="2">
    <source>
        <dbReference type="Google" id="ProtNLM"/>
    </source>
</evidence>
<dbReference type="EMBL" id="LAZR01024425">
    <property type="protein sequence ID" value="KKL75169.1"/>
    <property type="molecule type" value="Genomic_DNA"/>
</dbReference>
<protein>
    <recommendedName>
        <fullName evidence="2">Essential protein Yae1 N-terminal domain-containing protein</fullName>
    </recommendedName>
</protein>
<name>A0A0F9EM86_9ZZZZ</name>
<sequence>MVNQVHDDTDQPIEDISPVIEKEAHNLNALYQEGHKAGYDDGHSQGYRAGFKAGHEVGEKRGYVKALEKLGKEVKDAKNP</sequence>
<evidence type="ECO:0000313" key="1">
    <source>
        <dbReference type="EMBL" id="KKL75169.1"/>
    </source>
</evidence>
<comment type="caution">
    <text evidence="1">The sequence shown here is derived from an EMBL/GenBank/DDBJ whole genome shotgun (WGS) entry which is preliminary data.</text>
</comment>
<dbReference type="AlphaFoldDB" id="A0A0F9EM86"/>
<accession>A0A0F9EM86</accession>